<gene>
    <name evidence="1" type="ORF">BN1356_01996</name>
</gene>
<accession>A0A0E4CTE2</accession>
<dbReference type="OrthoDB" id="2215761at2"/>
<dbReference type="AlphaFoldDB" id="A0A0E4CTE2"/>
<dbReference type="Proteomes" id="UP000198604">
    <property type="component" value="Unassembled WGS sequence"/>
</dbReference>
<dbReference type="STRING" id="1608583.BN1356_01996"/>
<dbReference type="EMBL" id="CTEN01000004">
    <property type="protein sequence ID" value="CQR25654.1"/>
    <property type="molecule type" value="Genomic_DNA"/>
</dbReference>
<organism evidence="1 2">
    <name type="scientific">Streptococcus varani</name>
    <dbReference type="NCBI Taxonomy" id="1608583"/>
    <lineage>
        <taxon>Bacteria</taxon>
        <taxon>Bacillati</taxon>
        <taxon>Bacillota</taxon>
        <taxon>Bacilli</taxon>
        <taxon>Lactobacillales</taxon>
        <taxon>Streptococcaceae</taxon>
        <taxon>Streptococcus</taxon>
    </lineage>
</organism>
<dbReference type="RefSeq" id="WP_093651182.1">
    <property type="nucleotide sequence ID" value="NZ_CTEN01000004.1"/>
</dbReference>
<evidence type="ECO:0000313" key="1">
    <source>
        <dbReference type="EMBL" id="CQR25654.1"/>
    </source>
</evidence>
<reference evidence="2" key="1">
    <citation type="submission" date="2015-03" db="EMBL/GenBank/DDBJ databases">
        <authorList>
            <person name="Urmite Genomes"/>
        </authorList>
    </citation>
    <scope>NUCLEOTIDE SEQUENCE [LARGE SCALE GENOMIC DNA]</scope>
    <source>
        <strain evidence="2">FF10</strain>
    </source>
</reference>
<name>A0A0E4CTE2_9STRE</name>
<protein>
    <submittedName>
        <fullName evidence="1">Uncharacterized protein</fullName>
    </submittedName>
</protein>
<sequence>MLAEHQKRLLELYEKGVLTKEEARSCFMELEDEVDFLFEEEKSRLAFTLPSLKVFSSSKLKQDFHFSDIESMNISLTEGKIIFQKSKEDQIHFCLSYPQQAQDTLLPQIYLEKKSLHFHSKIPCQMIVSLPDQWMSVLDLGIGCADARLDFLPFEDISIHSHSDKKQQDIRVRPCQAISQHLHLELRQAPIYMIVSKEQGLRGRFESSQGMVQINRKKQTSPYICEKTGEKMVYLQVQTESSPLIMKGIKNVRIL</sequence>
<proteinExistence type="predicted"/>
<keyword evidence="2" id="KW-1185">Reference proteome</keyword>
<evidence type="ECO:0000313" key="2">
    <source>
        <dbReference type="Proteomes" id="UP000198604"/>
    </source>
</evidence>